<feature type="chain" id="PRO_5026907307" evidence="1">
    <location>
        <begin position="24"/>
        <end position="161"/>
    </location>
</feature>
<evidence type="ECO:0000313" key="2">
    <source>
        <dbReference type="EMBL" id="MYM60375.1"/>
    </source>
</evidence>
<keyword evidence="3" id="KW-1185">Reference proteome</keyword>
<proteinExistence type="predicted"/>
<protein>
    <submittedName>
        <fullName evidence="2">Uncharacterized protein</fullName>
    </submittedName>
</protein>
<evidence type="ECO:0000313" key="3">
    <source>
        <dbReference type="Proteomes" id="UP000478571"/>
    </source>
</evidence>
<dbReference type="AlphaFoldDB" id="A0A6L8LX63"/>
<comment type="caution">
    <text evidence="2">The sequence shown here is derived from an EMBL/GenBank/DDBJ whole genome shotgun (WGS) entry which is preliminary data.</text>
</comment>
<dbReference type="RefSeq" id="WP_160930900.1">
    <property type="nucleotide sequence ID" value="NZ_WWEU01000004.1"/>
</dbReference>
<organism evidence="2 3">
    <name type="scientific">Vibrio tetraodonis subsp. pristinus</name>
    <dbReference type="NCBI Taxonomy" id="2695891"/>
    <lineage>
        <taxon>Bacteria</taxon>
        <taxon>Pseudomonadati</taxon>
        <taxon>Pseudomonadota</taxon>
        <taxon>Gammaproteobacteria</taxon>
        <taxon>Vibrionales</taxon>
        <taxon>Vibrionaceae</taxon>
        <taxon>Vibrio</taxon>
    </lineage>
</organism>
<keyword evidence="1" id="KW-0732">Signal</keyword>
<dbReference type="EMBL" id="WWEU01000004">
    <property type="protein sequence ID" value="MYM60375.1"/>
    <property type="molecule type" value="Genomic_DNA"/>
</dbReference>
<gene>
    <name evidence="2" type="ORF">GTG28_14165</name>
</gene>
<reference evidence="2 3" key="1">
    <citation type="submission" date="2020-01" db="EMBL/GenBank/DDBJ databases">
        <title>Draft Genome Sequence of Vibrio sp. strain OCN044, Isolated from a Healthy Coral at Palmyra Atoll.</title>
        <authorList>
            <person name="Videau P."/>
            <person name="Loughran R."/>
            <person name="Esquivel A."/>
            <person name="Deadmond M."/>
            <person name="Paddock B.E."/>
            <person name="Saw J.H."/>
            <person name="Ushijima B."/>
        </authorList>
    </citation>
    <scope>NUCLEOTIDE SEQUENCE [LARGE SCALE GENOMIC DNA]</scope>
    <source>
        <strain evidence="2 3">OCN044</strain>
    </source>
</reference>
<sequence>MKLTKLSVLLSSLYFGLVGSSYSSDSATMTFRESVDTVCGVKMARNQEGTIRFNDEGNAQEQFVKFTPTSNERDKTLSVTFAPFSGSISLVNGQSVGENEMKLWVGVEGSKPGDFGSLADKYEVESDTEYKAIAAVNHSKSEITESDANYTITTIIQLDCL</sequence>
<feature type="signal peptide" evidence="1">
    <location>
        <begin position="1"/>
        <end position="23"/>
    </location>
</feature>
<evidence type="ECO:0000256" key="1">
    <source>
        <dbReference type="SAM" id="SignalP"/>
    </source>
</evidence>
<dbReference type="Proteomes" id="UP000478571">
    <property type="component" value="Unassembled WGS sequence"/>
</dbReference>
<accession>A0A6L8LX63</accession>
<name>A0A6L8LX63_9VIBR</name>